<name>C9L6Z7_BLAHA</name>
<dbReference type="HOGENOM" id="CLU_2393930_0_0_9"/>
<accession>C9L6Z7</accession>
<evidence type="ECO:0000313" key="2">
    <source>
        <dbReference type="Proteomes" id="UP000003755"/>
    </source>
</evidence>
<proteinExistence type="predicted"/>
<dbReference type="AlphaFoldDB" id="C9L6Z7"/>
<sequence length="93" mass="10889">MDKPEILPTTISLGIKKKYTAAETINIPKVIIEKSLIVFFDFMFLDSCIFISYSTKRVLKYPQIFSFPCISRKLFDRISTNKARMNEKRRSDT</sequence>
<dbReference type="STRING" id="537007.BLAHAN_05157"/>
<comment type="caution">
    <text evidence="1">The sequence shown here is derived from an EMBL/GenBank/DDBJ whole genome shotgun (WGS) entry which is preliminary data.</text>
</comment>
<protein>
    <submittedName>
        <fullName evidence="1">Uncharacterized protein</fullName>
    </submittedName>
</protein>
<dbReference type="EMBL" id="ABYU02000012">
    <property type="protein sequence ID" value="EEX22190.1"/>
    <property type="molecule type" value="Genomic_DNA"/>
</dbReference>
<organism evidence="1 2">
    <name type="scientific">Blautia hansenii DSM 20583</name>
    <dbReference type="NCBI Taxonomy" id="537007"/>
    <lineage>
        <taxon>Bacteria</taxon>
        <taxon>Bacillati</taxon>
        <taxon>Bacillota</taxon>
        <taxon>Clostridia</taxon>
        <taxon>Lachnospirales</taxon>
        <taxon>Lachnospiraceae</taxon>
        <taxon>Blautia</taxon>
    </lineage>
</organism>
<evidence type="ECO:0000313" key="1">
    <source>
        <dbReference type="EMBL" id="EEX22190.1"/>
    </source>
</evidence>
<reference evidence="1" key="1">
    <citation type="submission" date="2009-09" db="EMBL/GenBank/DDBJ databases">
        <authorList>
            <person name="Weinstock G."/>
            <person name="Sodergren E."/>
            <person name="Clifton S."/>
            <person name="Fulton L."/>
            <person name="Fulton B."/>
            <person name="Courtney L."/>
            <person name="Fronick C."/>
            <person name="Harrison M."/>
            <person name="Strong C."/>
            <person name="Farmer C."/>
            <person name="Delahaunty K."/>
            <person name="Markovic C."/>
            <person name="Hall O."/>
            <person name="Minx P."/>
            <person name="Tomlinson C."/>
            <person name="Mitreva M."/>
            <person name="Nelson J."/>
            <person name="Hou S."/>
            <person name="Wollam A."/>
            <person name="Pepin K.H."/>
            <person name="Johnson M."/>
            <person name="Bhonagiri V."/>
            <person name="Nash W.E."/>
            <person name="Warren W."/>
            <person name="Chinwalla A."/>
            <person name="Mardis E.R."/>
            <person name="Wilson R.K."/>
        </authorList>
    </citation>
    <scope>NUCLEOTIDE SEQUENCE [LARGE SCALE GENOMIC DNA]</scope>
    <source>
        <strain evidence="1">DSM 20583</strain>
    </source>
</reference>
<keyword evidence="2" id="KW-1185">Reference proteome</keyword>
<gene>
    <name evidence="1" type="ORF">BLAHAN_05157</name>
</gene>
<dbReference type="Proteomes" id="UP000003755">
    <property type="component" value="Unassembled WGS sequence"/>
</dbReference>